<protein>
    <submittedName>
        <fullName evidence="1">Uncharacterized protein</fullName>
    </submittedName>
</protein>
<proteinExistence type="predicted"/>
<organism evidence="1 3">
    <name type="scientific">Pristionchus mayeri</name>
    <dbReference type="NCBI Taxonomy" id="1317129"/>
    <lineage>
        <taxon>Eukaryota</taxon>
        <taxon>Metazoa</taxon>
        <taxon>Ecdysozoa</taxon>
        <taxon>Nematoda</taxon>
        <taxon>Chromadorea</taxon>
        <taxon>Rhabditida</taxon>
        <taxon>Rhabditina</taxon>
        <taxon>Diplogasteromorpha</taxon>
        <taxon>Diplogasteroidea</taxon>
        <taxon>Neodiplogasteridae</taxon>
        <taxon>Pristionchus</taxon>
    </lineage>
</organism>
<keyword evidence="3" id="KW-1185">Reference proteome</keyword>
<accession>A0AAN5HZI7</accession>
<sequence length="103" mass="11645">QMRNFPIEVRVALAISNPETENRPAVWARIRPEYHKSLSAKDGLSVLLFISDSTMLGIAGDIYRNAGIEFKTLNTLHHQVRIHANNLDASFASLYLPKTEKVR</sequence>
<gene>
    <name evidence="1" type="ORF">PMAYCL1PPCAC_16620</name>
    <name evidence="2" type="ORF">PMAYCL1PPCAC_16621</name>
</gene>
<comment type="caution">
    <text evidence="1">The sequence shown here is derived from an EMBL/GenBank/DDBJ whole genome shotgun (WGS) entry which is preliminary data.</text>
</comment>
<dbReference type="Gene3D" id="3.10.129.10">
    <property type="entry name" value="Hotdog Thioesterase"/>
    <property type="match status" value="1"/>
</dbReference>
<feature type="non-terminal residue" evidence="1">
    <location>
        <position position="1"/>
    </location>
</feature>
<name>A0AAN5HZI7_9BILA</name>
<dbReference type="AlphaFoldDB" id="A0AAN5HZI7"/>
<evidence type="ECO:0000313" key="2">
    <source>
        <dbReference type="EMBL" id="GMR46426.1"/>
    </source>
</evidence>
<evidence type="ECO:0000313" key="3">
    <source>
        <dbReference type="Proteomes" id="UP001328107"/>
    </source>
</evidence>
<reference evidence="1" key="2">
    <citation type="submission" date="2023-06" db="EMBL/GenBank/DDBJ databases">
        <title>Genome assembly of Pristionchus species.</title>
        <authorList>
            <person name="Yoshida K."/>
            <person name="Sommer R.J."/>
        </authorList>
    </citation>
    <scope>NUCLEOTIDE SEQUENCE</scope>
    <source>
        <strain evidence="1">RS5460</strain>
    </source>
</reference>
<reference evidence="3" key="1">
    <citation type="submission" date="2022-10" db="EMBL/GenBank/DDBJ databases">
        <title>Genome assembly of Pristionchus species.</title>
        <authorList>
            <person name="Yoshida K."/>
            <person name="Sommer R.J."/>
        </authorList>
    </citation>
    <scope>NUCLEOTIDE SEQUENCE [LARGE SCALE GENOMIC DNA]</scope>
    <source>
        <strain evidence="2 3">RS5460</strain>
    </source>
</reference>
<evidence type="ECO:0000313" key="1">
    <source>
        <dbReference type="EMBL" id="GMR46425.1"/>
    </source>
</evidence>
<dbReference type="EMBL" id="BTRK01000004">
    <property type="protein sequence ID" value="GMR46425.1"/>
    <property type="molecule type" value="Genomic_DNA"/>
</dbReference>
<dbReference type="Proteomes" id="UP001328107">
    <property type="component" value="Unassembled WGS sequence"/>
</dbReference>
<dbReference type="EMBL" id="BTRK01000004">
    <property type="protein sequence ID" value="GMR46426.1"/>
    <property type="molecule type" value="Genomic_DNA"/>
</dbReference>